<comment type="similarity">
    <text evidence="1">Belongs to the ferric reductase (FRE) family.</text>
</comment>
<evidence type="ECO:0000256" key="2">
    <source>
        <dbReference type="ARBA" id="ARBA00022448"/>
    </source>
</evidence>
<dbReference type="GO" id="GO:0005886">
    <property type="term" value="C:plasma membrane"/>
    <property type="evidence" value="ECO:0007669"/>
    <property type="project" value="TreeGrafter"/>
</dbReference>
<dbReference type="GO" id="GO:0006826">
    <property type="term" value="P:iron ion transport"/>
    <property type="evidence" value="ECO:0007669"/>
    <property type="project" value="TreeGrafter"/>
</dbReference>
<dbReference type="PANTHER" id="PTHR32361">
    <property type="entry name" value="FERRIC/CUPRIC REDUCTASE TRANSMEMBRANE COMPONENT"/>
    <property type="match status" value="1"/>
</dbReference>
<dbReference type="EMBL" id="EQ962653">
    <property type="protein sequence ID" value="EED21331.1"/>
    <property type="molecule type" value="Genomic_DNA"/>
</dbReference>
<dbReference type="RefSeq" id="XP_002478294.1">
    <property type="nucleotide sequence ID" value="XM_002478249.1"/>
</dbReference>
<keyword evidence="3" id="KW-0249">Electron transport</keyword>
<gene>
    <name evidence="6" type="ORF">TSTA_085620</name>
</gene>
<sequence length="294" mass="32964">MVVIKALPGEACRVTFHLPHRINVKPGSHVYAFFPTIALWMSHPFSVAWVDPSTCVTPSSHPTAAWMETYNPYDRKNLNDKLGLSDLEKQDFMINELRHGSKQKTSLSLVIAARTGMTRKLYNKALKCPNNTLRTYGFIEGPYNSGTCAMGSYGTVILFSGGAGITHHMLHVRDLLLRAEEGCVATQRIYLIWSIRSTEALNWVREWMDAILQLPNRRQLLIIKLFISKPKTQHEIKSPSETVQMFPGRCRPSVVLEEALLTRVGATIVSVCGPGAFTDEVRAATRECMGREAF</sequence>
<dbReference type="GO" id="GO:0006879">
    <property type="term" value="P:intracellular iron ion homeostasis"/>
    <property type="evidence" value="ECO:0007669"/>
    <property type="project" value="TreeGrafter"/>
</dbReference>
<dbReference type="AlphaFoldDB" id="B8M1V3"/>
<protein>
    <recommendedName>
        <fullName evidence="5">FAD-binding FR-type domain-containing protein</fullName>
    </recommendedName>
</protein>
<dbReference type="Proteomes" id="UP000001745">
    <property type="component" value="Unassembled WGS sequence"/>
</dbReference>
<dbReference type="Pfam" id="PF08022">
    <property type="entry name" value="FAD_binding_8"/>
    <property type="match status" value="1"/>
</dbReference>
<dbReference type="InterPro" id="IPR017927">
    <property type="entry name" value="FAD-bd_FR_type"/>
</dbReference>
<dbReference type="CDD" id="cd06186">
    <property type="entry name" value="NOX_Duox_like_FAD_NADP"/>
    <property type="match status" value="1"/>
</dbReference>
<dbReference type="InterPro" id="IPR039261">
    <property type="entry name" value="FNR_nucleotide-bd"/>
</dbReference>
<dbReference type="InterPro" id="IPR013112">
    <property type="entry name" value="FAD-bd_8"/>
</dbReference>
<dbReference type="STRING" id="441959.B8M1V3"/>
<keyword evidence="2" id="KW-0813">Transport</keyword>
<keyword evidence="7" id="KW-1185">Reference proteome</keyword>
<dbReference type="SUPFAM" id="SSF52343">
    <property type="entry name" value="Ferredoxin reductase-like, C-terminal NADP-linked domain"/>
    <property type="match status" value="1"/>
</dbReference>
<dbReference type="OrthoDB" id="4494341at2759"/>
<dbReference type="HOGENOM" id="CLU_010365_3_0_1"/>
<accession>B8M1V3</accession>
<keyword evidence="4" id="KW-0560">Oxidoreductase</keyword>
<dbReference type="PROSITE" id="PS51384">
    <property type="entry name" value="FAD_FR"/>
    <property type="match status" value="1"/>
</dbReference>
<name>B8M1V3_TALSN</name>
<evidence type="ECO:0000313" key="6">
    <source>
        <dbReference type="EMBL" id="EED21331.1"/>
    </source>
</evidence>
<proteinExistence type="inferred from homology"/>
<dbReference type="OMA" id="HRINIVW"/>
<dbReference type="Gene3D" id="3.40.50.80">
    <property type="entry name" value="Nucleotide-binding domain of ferredoxin-NADP reductase (FNR) module"/>
    <property type="match status" value="1"/>
</dbReference>
<dbReference type="InterPro" id="IPR051410">
    <property type="entry name" value="Ferric/Cupric_Reductase"/>
</dbReference>
<dbReference type="Pfam" id="PF08030">
    <property type="entry name" value="NAD_binding_6"/>
    <property type="match status" value="1"/>
</dbReference>
<dbReference type="InterPro" id="IPR013121">
    <property type="entry name" value="Fe_red_NAD-bd_6"/>
</dbReference>
<evidence type="ECO:0000256" key="1">
    <source>
        <dbReference type="ARBA" id="ARBA00006278"/>
    </source>
</evidence>
<organism evidence="6 7">
    <name type="scientific">Talaromyces stipitatus (strain ATCC 10500 / CBS 375.48 / QM 6759 / NRRL 1006)</name>
    <name type="common">Penicillium stipitatum</name>
    <dbReference type="NCBI Taxonomy" id="441959"/>
    <lineage>
        <taxon>Eukaryota</taxon>
        <taxon>Fungi</taxon>
        <taxon>Dikarya</taxon>
        <taxon>Ascomycota</taxon>
        <taxon>Pezizomycotina</taxon>
        <taxon>Eurotiomycetes</taxon>
        <taxon>Eurotiomycetidae</taxon>
        <taxon>Eurotiales</taxon>
        <taxon>Trichocomaceae</taxon>
        <taxon>Talaromyces</taxon>
        <taxon>Talaromyces sect. Talaromyces</taxon>
    </lineage>
</organism>
<evidence type="ECO:0000313" key="7">
    <source>
        <dbReference type="Proteomes" id="UP000001745"/>
    </source>
</evidence>
<evidence type="ECO:0000256" key="3">
    <source>
        <dbReference type="ARBA" id="ARBA00022982"/>
    </source>
</evidence>
<evidence type="ECO:0000259" key="5">
    <source>
        <dbReference type="PROSITE" id="PS51384"/>
    </source>
</evidence>
<dbReference type="PhylomeDB" id="B8M1V3"/>
<evidence type="ECO:0000256" key="4">
    <source>
        <dbReference type="ARBA" id="ARBA00023002"/>
    </source>
</evidence>
<feature type="domain" description="FAD-binding FR-type" evidence="5">
    <location>
        <begin position="1"/>
        <end position="149"/>
    </location>
</feature>
<dbReference type="VEuPathDB" id="FungiDB:TSTA_085620"/>
<dbReference type="GeneID" id="8104527"/>
<dbReference type="GO" id="GO:0015677">
    <property type="term" value="P:copper ion import"/>
    <property type="evidence" value="ECO:0007669"/>
    <property type="project" value="TreeGrafter"/>
</dbReference>
<dbReference type="eggNOG" id="KOG0039">
    <property type="taxonomic scope" value="Eukaryota"/>
</dbReference>
<dbReference type="PANTHER" id="PTHR32361:SF12">
    <property type="entry name" value="PUTATIVE (AFU_ORTHOLOGUE AFUA_1G14340)-RELATED"/>
    <property type="match status" value="1"/>
</dbReference>
<reference evidence="7" key="1">
    <citation type="journal article" date="2015" name="Genome Announc.">
        <title>Genome sequence of the AIDS-associated pathogen Penicillium marneffei (ATCC18224) and its near taxonomic relative Talaromyces stipitatus (ATCC10500).</title>
        <authorList>
            <person name="Nierman W.C."/>
            <person name="Fedorova-Abrams N.D."/>
            <person name="Andrianopoulos A."/>
        </authorList>
    </citation>
    <scope>NUCLEOTIDE SEQUENCE [LARGE SCALE GENOMIC DNA]</scope>
    <source>
        <strain evidence="7">ATCC 10500 / CBS 375.48 / QM 6759 / NRRL 1006</strain>
    </source>
</reference>
<dbReference type="InParanoid" id="B8M1V3"/>
<dbReference type="GO" id="GO:0000293">
    <property type="term" value="F:ferric-chelate reductase activity"/>
    <property type="evidence" value="ECO:0007669"/>
    <property type="project" value="TreeGrafter"/>
</dbReference>